<evidence type="ECO:0000313" key="9">
    <source>
        <dbReference type="EMBL" id="AET68502.1"/>
    </source>
</evidence>
<evidence type="ECO:0000256" key="6">
    <source>
        <dbReference type="RuleBase" id="RU003557"/>
    </source>
</evidence>
<comment type="similarity">
    <text evidence="1 6">Belongs to the thiolase-like superfamily. Thiolase family.</text>
</comment>
<evidence type="ECO:0000256" key="3">
    <source>
        <dbReference type="ARBA" id="ARBA00022679"/>
    </source>
</evidence>
<sequence>MQEVVIVGAARTPFGLYKGSLADQRSQDLAACSMKEAVARAGIDSLKLDVSIYSEAMQTSLPANVGRHGWLLAGLDENPAGFTMNALCAGALQTIVSGFNKIASGEYQGILAGGVETNSQAPYYIHHPRYHFGSNNLCFHDQKAEVETNAQPVDIYGKLAAANVADIIAVNNGITRYELDMYTQTSKEKASQAVKNGFMKDAITIITKKGKKSEVIVEADEGLKAFSDIDKLISLPAINSGGTSTKGNLAPLADGSASIVLLSSQRTGELGCKAMARVLGFGIAAGNPTQIEKIAIKSMQKALNYAGIRMDELDFIDLHEHSAAFSVAVAKMIGASAAGITNVDGGSLAYGHAGAATGGAMLVNMLYRLQRNGARYGLVNVAAYGGQSLSVLIEAIL</sequence>
<keyword evidence="3 6" id="KW-0808">Transferase</keyword>
<dbReference type="PANTHER" id="PTHR18919:SF107">
    <property type="entry name" value="ACETYL-COA ACETYLTRANSFERASE, CYTOSOLIC"/>
    <property type="match status" value="1"/>
</dbReference>
<evidence type="ECO:0000256" key="5">
    <source>
        <dbReference type="ARBA" id="ARBA00030755"/>
    </source>
</evidence>
<keyword evidence="10" id="KW-1185">Reference proteome</keyword>
<dbReference type="InterPro" id="IPR016039">
    <property type="entry name" value="Thiolase-like"/>
</dbReference>
<proteinExistence type="inferred from homology"/>
<dbReference type="CDD" id="cd00751">
    <property type="entry name" value="thiolase"/>
    <property type="match status" value="1"/>
</dbReference>
<evidence type="ECO:0000256" key="1">
    <source>
        <dbReference type="ARBA" id="ARBA00010982"/>
    </source>
</evidence>
<evidence type="ECO:0000256" key="2">
    <source>
        <dbReference type="ARBA" id="ARBA00012705"/>
    </source>
</evidence>
<accession>G7WGR6</accession>
<dbReference type="NCBIfam" id="TIGR01930">
    <property type="entry name" value="AcCoA-C-Actrans"/>
    <property type="match status" value="1"/>
</dbReference>
<dbReference type="PIRSF" id="PIRSF000429">
    <property type="entry name" value="Ac-CoA_Ac_transf"/>
    <property type="match status" value="1"/>
</dbReference>
<evidence type="ECO:0000256" key="4">
    <source>
        <dbReference type="ARBA" id="ARBA00023315"/>
    </source>
</evidence>
<evidence type="ECO:0000313" key="10">
    <source>
        <dbReference type="Proteomes" id="UP000006346"/>
    </source>
</evidence>
<dbReference type="Gene3D" id="3.40.47.10">
    <property type="match status" value="1"/>
</dbReference>
<dbReference type="AlphaFoldDB" id="G7WGR6"/>
<dbReference type="STRING" id="768706.Desor_2976"/>
<dbReference type="InterPro" id="IPR020617">
    <property type="entry name" value="Thiolase_C"/>
</dbReference>
<reference evidence="9 10" key="2">
    <citation type="journal article" date="2012" name="J. Bacteriol.">
        <title>Complete genome sequences of Desulfosporosinus orientis DSM765T, Desulfosporosinus youngiae DSM17734T, Desulfosporosinus meridiei DSM13257T, and Desulfosporosinus acidiphilus DSM22704T.</title>
        <authorList>
            <person name="Pester M."/>
            <person name="Brambilla E."/>
            <person name="Alazard D."/>
            <person name="Rattei T."/>
            <person name="Weinmaier T."/>
            <person name="Han J."/>
            <person name="Lucas S."/>
            <person name="Lapidus A."/>
            <person name="Cheng J.F."/>
            <person name="Goodwin L."/>
            <person name="Pitluck S."/>
            <person name="Peters L."/>
            <person name="Ovchinnikova G."/>
            <person name="Teshima H."/>
            <person name="Detter J.C."/>
            <person name="Han C.S."/>
            <person name="Tapia R."/>
            <person name="Land M.L."/>
            <person name="Hauser L."/>
            <person name="Kyrpides N.C."/>
            <person name="Ivanova N.N."/>
            <person name="Pagani I."/>
            <person name="Huntmann M."/>
            <person name="Wei C.L."/>
            <person name="Davenport K.W."/>
            <person name="Daligault H."/>
            <person name="Chain P.S."/>
            <person name="Chen A."/>
            <person name="Mavromatis K."/>
            <person name="Markowitz V."/>
            <person name="Szeto E."/>
            <person name="Mikhailova N."/>
            <person name="Pati A."/>
            <person name="Wagner M."/>
            <person name="Woyke T."/>
            <person name="Ollivier B."/>
            <person name="Klenk H.P."/>
            <person name="Spring S."/>
            <person name="Loy A."/>
        </authorList>
    </citation>
    <scope>NUCLEOTIDE SEQUENCE [LARGE SCALE GENOMIC DNA]</scope>
    <source>
        <strain evidence="10">ATCC 19365 / DSM 765 / NCIMB 8382 / VKM B-1628</strain>
    </source>
</reference>
<dbReference type="InterPro" id="IPR020616">
    <property type="entry name" value="Thiolase_N"/>
</dbReference>
<dbReference type="InterPro" id="IPR002155">
    <property type="entry name" value="Thiolase"/>
</dbReference>
<dbReference type="GO" id="GO:0003985">
    <property type="term" value="F:acetyl-CoA C-acetyltransferase activity"/>
    <property type="evidence" value="ECO:0007669"/>
    <property type="project" value="UniProtKB-EC"/>
</dbReference>
<dbReference type="HOGENOM" id="CLU_031026_0_0_9"/>
<keyword evidence="4 6" id="KW-0012">Acyltransferase</keyword>
<gene>
    <name evidence="9" type="ordered locus">Desor_2976</name>
</gene>
<evidence type="ECO:0000259" key="8">
    <source>
        <dbReference type="Pfam" id="PF02803"/>
    </source>
</evidence>
<dbReference type="Pfam" id="PF02803">
    <property type="entry name" value="Thiolase_C"/>
    <property type="match status" value="1"/>
</dbReference>
<dbReference type="SUPFAM" id="SSF53901">
    <property type="entry name" value="Thiolase-like"/>
    <property type="match status" value="2"/>
</dbReference>
<feature type="domain" description="Thiolase N-terminal" evidence="7">
    <location>
        <begin position="4"/>
        <end position="264"/>
    </location>
</feature>
<dbReference type="PATRIC" id="fig|768706.3.peg.2989"/>
<dbReference type="EC" id="2.3.1.9" evidence="2"/>
<dbReference type="KEGG" id="dor:Desor_2976"/>
<dbReference type="Pfam" id="PF00108">
    <property type="entry name" value="Thiolase_N"/>
    <property type="match status" value="1"/>
</dbReference>
<name>G7WGR6_DESOD</name>
<feature type="domain" description="Thiolase C-terminal" evidence="8">
    <location>
        <begin position="273"/>
        <end position="394"/>
    </location>
</feature>
<protein>
    <recommendedName>
        <fullName evidence="2">acetyl-CoA C-acetyltransferase</fullName>
        <ecNumber evidence="2">2.3.1.9</ecNumber>
    </recommendedName>
    <alternativeName>
        <fullName evidence="5">Acetoacetyl-CoA thiolase</fullName>
    </alternativeName>
</protein>
<dbReference type="OrthoDB" id="56116at2"/>
<evidence type="ECO:0000259" key="7">
    <source>
        <dbReference type="Pfam" id="PF00108"/>
    </source>
</evidence>
<dbReference type="eggNOG" id="COG0183">
    <property type="taxonomic scope" value="Bacteria"/>
</dbReference>
<dbReference type="PANTHER" id="PTHR18919">
    <property type="entry name" value="ACETYL-COA C-ACYLTRANSFERASE"/>
    <property type="match status" value="1"/>
</dbReference>
<organism evidence="9 10">
    <name type="scientific">Desulfosporosinus orientis (strain ATCC 19365 / DSM 765 / NCIMB 8382 / VKM B-1628 / Singapore I)</name>
    <name type="common">Desulfotomaculum orientis</name>
    <dbReference type="NCBI Taxonomy" id="768706"/>
    <lineage>
        <taxon>Bacteria</taxon>
        <taxon>Bacillati</taxon>
        <taxon>Bacillota</taxon>
        <taxon>Clostridia</taxon>
        <taxon>Eubacteriales</taxon>
        <taxon>Desulfitobacteriaceae</taxon>
        <taxon>Desulfosporosinus</taxon>
    </lineage>
</organism>
<dbReference type="RefSeq" id="WP_014185310.1">
    <property type="nucleotide sequence ID" value="NC_016584.1"/>
</dbReference>
<dbReference type="Proteomes" id="UP000006346">
    <property type="component" value="Chromosome"/>
</dbReference>
<dbReference type="EMBL" id="CP003108">
    <property type="protein sequence ID" value="AET68502.1"/>
    <property type="molecule type" value="Genomic_DNA"/>
</dbReference>
<reference evidence="10" key="1">
    <citation type="submission" date="2011-11" db="EMBL/GenBank/DDBJ databases">
        <title>Complete sequence of Desulfosporosinus orientis DSM 765.</title>
        <authorList>
            <person name="Lucas S."/>
            <person name="Han J."/>
            <person name="Lapidus A."/>
            <person name="Cheng J.-F."/>
            <person name="Goodwin L."/>
            <person name="Pitluck S."/>
            <person name="Peters L."/>
            <person name="Ovchinnikova G."/>
            <person name="Teshima H."/>
            <person name="Detter J.C."/>
            <person name="Han C."/>
            <person name="Tapia R."/>
            <person name="Land M."/>
            <person name="Hauser L."/>
            <person name="Kyrpides N."/>
            <person name="Ivanova N."/>
            <person name="Pagani I."/>
            <person name="Pester M."/>
            <person name="Spring S."/>
            <person name="Ollivier B."/>
            <person name="Rattei T."/>
            <person name="Klenk H.-P."/>
            <person name="Wagner M."/>
            <person name="Loy A."/>
            <person name="Woyke T."/>
        </authorList>
    </citation>
    <scope>NUCLEOTIDE SEQUENCE [LARGE SCALE GENOMIC DNA]</scope>
    <source>
        <strain evidence="10">ATCC 19365 / DSM 765 / NCIMB 8382 / VKM B-1628</strain>
    </source>
</reference>